<keyword evidence="2" id="KW-1185">Reference proteome</keyword>
<name>N1VLR3_9LEPT</name>
<dbReference type="RefSeq" id="WP_002974765.1">
    <property type="nucleotide sequence ID" value="NZ_AOGW02000012.1"/>
</dbReference>
<reference evidence="1" key="1">
    <citation type="submission" date="2013-03" db="EMBL/GenBank/DDBJ databases">
        <authorList>
            <person name="Harkins D.M."/>
            <person name="Durkin A.S."/>
            <person name="Brinkac L.M."/>
            <person name="Haft D.H."/>
            <person name="Selengut J.D."/>
            <person name="Sanka R."/>
            <person name="DePew J."/>
            <person name="Purushe J."/>
            <person name="Hartskeerl R.A."/>
            <person name="Ahmed A."/>
            <person name="van der Linden H."/>
            <person name="Goris M.G.A."/>
            <person name="Vinetz J.M."/>
            <person name="Sutton G.G."/>
            <person name="Nierman W.C."/>
            <person name="Fouts D.E."/>
        </authorList>
    </citation>
    <scope>NUCLEOTIDE SEQUENCE [LARGE SCALE GENOMIC DNA]</scope>
    <source>
        <strain evidence="1">LT 11-33</strain>
    </source>
</reference>
<accession>N1VLR3</accession>
<dbReference type="EMBL" id="AOGW02000012">
    <property type="protein sequence ID" value="EMY60654.1"/>
    <property type="molecule type" value="Genomic_DNA"/>
</dbReference>
<sequence length="201" mass="22849">MKEDILEQMTYDWLVSQPGIFAKLNIKFKPTADILGYNNSKHSVPSDIDILAKNLIDPAAPILSVTCKSWQSGFNADYFSQNLISNRDKEIGGKPIWKHFRELVDNIWNLAFIKSIKNEVGEFQKLHYILAITKFEGQSNAQHFVNNDSFLKIFKENGIDVTFQILTVKEMADSILNRTNNTLEPTDFARLIQVLKAGGVI</sequence>
<dbReference type="OrthoDB" id="7853490at2"/>
<dbReference type="Proteomes" id="UP000012371">
    <property type="component" value="Unassembled WGS sequence"/>
</dbReference>
<proteinExistence type="predicted"/>
<evidence type="ECO:0000313" key="2">
    <source>
        <dbReference type="Proteomes" id="UP000012371"/>
    </source>
</evidence>
<protein>
    <submittedName>
        <fullName evidence="1">Uncharacterized protein</fullName>
    </submittedName>
</protein>
<comment type="caution">
    <text evidence="1">The sequence shown here is derived from an EMBL/GenBank/DDBJ whole genome shotgun (WGS) entry which is preliminary data.</text>
</comment>
<gene>
    <name evidence="1" type="ORF">LEP1GSC203_0321</name>
</gene>
<evidence type="ECO:0000313" key="1">
    <source>
        <dbReference type="EMBL" id="EMY60654.1"/>
    </source>
</evidence>
<dbReference type="AlphaFoldDB" id="N1VLR3"/>
<organism evidence="1 2">
    <name type="scientific">Leptospira terpstrae serovar Hualin str. LT 11-33 = ATCC 700639</name>
    <dbReference type="NCBI Taxonomy" id="1257025"/>
    <lineage>
        <taxon>Bacteria</taxon>
        <taxon>Pseudomonadati</taxon>
        <taxon>Spirochaetota</taxon>
        <taxon>Spirochaetia</taxon>
        <taxon>Leptospirales</taxon>
        <taxon>Leptospiraceae</taxon>
        <taxon>Leptospira</taxon>
    </lineage>
</organism>